<keyword evidence="2" id="KW-1185">Reference proteome</keyword>
<gene>
    <name evidence="1" type="ORF">H6G05_07395</name>
</gene>
<proteinExistence type="predicted"/>
<sequence length="70" mass="8340">MSLELPTESELIAEQKRLDGLRIDKVIAESSEHARIEIEGLRLLWRSQMQLLEAQQQNRRVNELYKKFFL</sequence>
<evidence type="ECO:0000313" key="2">
    <source>
        <dbReference type="Proteomes" id="UP000618445"/>
    </source>
</evidence>
<reference evidence="1 2" key="1">
    <citation type="journal article" date="2020" name="ISME J.">
        <title>Comparative genomics reveals insights into cyanobacterial evolution and habitat adaptation.</title>
        <authorList>
            <person name="Chen M.Y."/>
            <person name="Teng W.K."/>
            <person name="Zhao L."/>
            <person name="Hu C.X."/>
            <person name="Zhou Y.K."/>
            <person name="Han B.P."/>
            <person name="Song L.R."/>
            <person name="Shu W.S."/>
        </authorList>
    </citation>
    <scope>NUCLEOTIDE SEQUENCE [LARGE SCALE GENOMIC DNA]</scope>
    <source>
        <strain evidence="1 2">FACHB-1050</strain>
    </source>
</reference>
<evidence type="ECO:0000313" key="1">
    <source>
        <dbReference type="EMBL" id="MBD2316669.1"/>
    </source>
</evidence>
<dbReference type="RefSeq" id="WP_190577555.1">
    <property type="nucleotide sequence ID" value="NZ_CAWPQU010000078.1"/>
</dbReference>
<comment type="caution">
    <text evidence="1">The sequence shown here is derived from an EMBL/GenBank/DDBJ whole genome shotgun (WGS) entry which is preliminary data.</text>
</comment>
<accession>A0ABR8C7C3</accession>
<protein>
    <submittedName>
        <fullName evidence="1">Uncharacterized protein</fullName>
    </submittedName>
</protein>
<dbReference type="Proteomes" id="UP000618445">
    <property type="component" value="Unassembled WGS sequence"/>
</dbReference>
<organism evidence="1 2">
    <name type="scientific">Phormidium tenue FACHB-1050</name>
    <dbReference type="NCBI Taxonomy" id="2692857"/>
    <lineage>
        <taxon>Bacteria</taxon>
        <taxon>Bacillati</taxon>
        <taxon>Cyanobacteriota</taxon>
        <taxon>Cyanophyceae</taxon>
        <taxon>Oscillatoriophycideae</taxon>
        <taxon>Oscillatoriales</taxon>
        <taxon>Oscillatoriaceae</taxon>
        <taxon>Phormidium</taxon>
    </lineage>
</organism>
<dbReference type="EMBL" id="JACJQY010000008">
    <property type="protein sequence ID" value="MBD2316669.1"/>
    <property type="molecule type" value="Genomic_DNA"/>
</dbReference>
<name>A0ABR8C7C3_9CYAN</name>